<name>A0A895Y952_9ACTN</name>
<reference evidence="2" key="1">
    <citation type="submission" date="2021-02" db="EMBL/GenBank/DDBJ databases">
        <title>Natrosporangium hydrolyticum gen. nov., sp. nov, a haloalkaliphilic actinobacterium from a soda solonchak soil.</title>
        <authorList>
            <person name="Sorokin D.Y."/>
            <person name="Khijniak T.V."/>
            <person name="Zakharycheva A.P."/>
            <person name="Boueva O.V."/>
            <person name="Ariskina E.V."/>
            <person name="Hahnke R.L."/>
            <person name="Bunk B."/>
            <person name="Sproer C."/>
            <person name="Schumann P."/>
            <person name="Evtushenko L.I."/>
            <person name="Kublanov I.V."/>
        </authorList>
    </citation>
    <scope>NUCLEOTIDE SEQUENCE</scope>
    <source>
        <strain evidence="2">DSM 106523</strain>
    </source>
</reference>
<keyword evidence="1" id="KW-0812">Transmembrane</keyword>
<protein>
    <submittedName>
        <fullName evidence="2">Uncharacterized protein</fullName>
    </submittedName>
</protein>
<dbReference type="KEGG" id="nhy:JQS43_14270"/>
<evidence type="ECO:0000313" key="3">
    <source>
        <dbReference type="Proteomes" id="UP000662857"/>
    </source>
</evidence>
<feature type="transmembrane region" description="Helical" evidence="1">
    <location>
        <begin position="49"/>
        <end position="72"/>
    </location>
</feature>
<accession>A0A895Y952</accession>
<proteinExistence type="predicted"/>
<dbReference type="RefSeq" id="WP_239674890.1">
    <property type="nucleotide sequence ID" value="NZ_CP070499.1"/>
</dbReference>
<keyword evidence="1" id="KW-1133">Transmembrane helix</keyword>
<feature type="transmembrane region" description="Helical" evidence="1">
    <location>
        <begin position="12"/>
        <end position="37"/>
    </location>
</feature>
<dbReference type="AlphaFoldDB" id="A0A895Y952"/>
<keyword evidence="3" id="KW-1185">Reference proteome</keyword>
<dbReference type="Proteomes" id="UP000662857">
    <property type="component" value="Chromosome"/>
</dbReference>
<sequence>MDSPLQTWITGWLAFLELALPLAFAVVVLAHGCYRVVMRRGGWPWKTMVFGLGAALVFLLLTNVVSVADWFVEELPIN</sequence>
<keyword evidence="1" id="KW-0472">Membrane</keyword>
<evidence type="ECO:0000313" key="2">
    <source>
        <dbReference type="EMBL" id="QSB12845.1"/>
    </source>
</evidence>
<gene>
    <name evidence="2" type="ORF">JQS43_14270</name>
</gene>
<organism evidence="2 3">
    <name type="scientific">Natronosporangium hydrolyticum</name>
    <dbReference type="NCBI Taxonomy" id="2811111"/>
    <lineage>
        <taxon>Bacteria</taxon>
        <taxon>Bacillati</taxon>
        <taxon>Actinomycetota</taxon>
        <taxon>Actinomycetes</taxon>
        <taxon>Micromonosporales</taxon>
        <taxon>Micromonosporaceae</taxon>
        <taxon>Natronosporangium</taxon>
    </lineage>
</organism>
<dbReference type="EMBL" id="CP070499">
    <property type="protein sequence ID" value="QSB12845.1"/>
    <property type="molecule type" value="Genomic_DNA"/>
</dbReference>
<evidence type="ECO:0000256" key="1">
    <source>
        <dbReference type="SAM" id="Phobius"/>
    </source>
</evidence>